<protein>
    <recommendedName>
        <fullName evidence="4">3-hydroxyacyl-CoA dehydrogenase</fullName>
    </recommendedName>
</protein>
<dbReference type="RefSeq" id="WP_129986671.1">
    <property type="nucleotide sequence ID" value="NZ_SDPU01000020.1"/>
</dbReference>
<evidence type="ECO:0000313" key="2">
    <source>
        <dbReference type="EMBL" id="RYU12852.1"/>
    </source>
</evidence>
<dbReference type="InterPro" id="IPR045596">
    <property type="entry name" value="DUF6459"/>
</dbReference>
<dbReference type="Pfam" id="PF20060">
    <property type="entry name" value="DUF6459"/>
    <property type="match status" value="1"/>
</dbReference>
<feature type="region of interest" description="Disordered" evidence="1">
    <location>
        <begin position="1"/>
        <end position="33"/>
    </location>
</feature>
<evidence type="ECO:0000256" key="1">
    <source>
        <dbReference type="SAM" id="MobiDB-lite"/>
    </source>
</evidence>
<evidence type="ECO:0000313" key="3">
    <source>
        <dbReference type="Proteomes" id="UP000291189"/>
    </source>
</evidence>
<comment type="caution">
    <text evidence="2">The sequence shown here is derived from an EMBL/GenBank/DDBJ whole genome shotgun (WGS) entry which is preliminary data.</text>
</comment>
<accession>A0A4Q5J2R6</accession>
<reference evidence="2 3" key="1">
    <citation type="submission" date="2019-01" db="EMBL/GenBank/DDBJ databases">
        <title>Nocardioides guangzhouensis sp. nov., an actinobacterium isolated from soil.</title>
        <authorList>
            <person name="Fu Y."/>
            <person name="Cai Y."/>
            <person name="Lin Z."/>
            <person name="Chen P."/>
        </authorList>
    </citation>
    <scope>NUCLEOTIDE SEQUENCE [LARGE SCALE GENOMIC DNA]</scope>
    <source>
        <strain evidence="2 3">NBRC 105384</strain>
    </source>
</reference>
<organism evidence="2 3">
    <name type="scientific">Nocardioides iriomotensis</name>
    <dbReference type="NCBI Taxonomy" id="715784"/>
    <lineage>
        <taxon>Bacteria</taxon>
        <taxon>Bacillati</taxon>
        <taxon>Actinomycetota</taxon>
        <taxon>Actinomycetes</taxon>
        <taxon>Propionibacteriales</taxon>
        <taxon>Nocardioidaceae</taxon>
        <taxon>Nocardioides</taxon>
    </lineage>
</organism>
<evidence type="ECO:0008006" key="4">
    <source>
        <dbReference type="Google" id="ProtNLM"/>
    </source>
</evidence>
<keyword evidence="3" id="KW-1185">Reference proteome</keyword>
<name>A0A4Q5J2R6_9ACTN</name>
<dbReference type="Proteomes" id="UP000291189">
    <property type="component" value="Unassembled WGS sequence"/>
</dbReference>
<dbReference type="EMBL" id="SDPU01000020">
    <property type="protein sequence ID" value="RYU12852.1"/>
    <property type="molecule type" value="Genomic_DNA"/>
</dbReference>
<proteinExistence type="predicted"/>
<dbReference type="OrthoDB" id="3266345at2"/>
<dbReference type="AlphaFoldDB" id="A0A4Q5J2R6"/>
<feature type="compositionally biased region" description="Pro residues" evidence="1">
    <location>
        <begin position="1"/>
        <end position="12"/>
    </location>
</feature>
<gene>
    <name evidence="2" type="ORF">ETU37_07765</name>
</gene>
<sequence>MNQPTVPRPPVPTRGLASVSRISPPRVPEQGTQPLDAVQGTLALDLDCLPAPGDRPLPLPPAPLVAVDGGGGATVDPAEAEVRVWAHRFAQAVVEVTAGDRPLTQLLRWTSARVYQDLARRVQVMARTRNAPVRRRTIRAQVRSVHVFQPSTATAEVSVHVRYGQRSRAIAARLELRRGAWTCTVLQLG</sequence>